<dbReference type="EC" id="1.2.1.27" evidence="2"/>
<accession>A0A1R2BT63</accession>
<evidence type="ECO:0000256" key="1">
    <source>
        <dbReference type="ARBA" id="ARBA00009986"/>
    </source>
</evidence>
<dbReference type="InterPro" id="IPR016162">
    <property type="entry name" value="Ald_DH_N"/>
</dbReference>
<gene>
    <name evidence="6" type="ORF">SteCoe_19935</name>
</gene>
<dbReference type="Gene3D" id="3.40.309.10">
    <property type="entry name" value="Aldehyde Dehydrogenase, Chain A, domain 2"/>
    <property type="match status" value="1"/>
</dbReference>
<dbReference type="InterPro" id="IPR016161">
    <property type="entry name" value="Ald_DH/histidinol_DH"/>
</dbReference>
<dbReference type="FunFam" id="3.40.309.10:FF:000002">
    <property type="entry name" value="Methylmalonate-semialdehyde dehydrogenase (Acylating)"/>
    <property type="match status" value="1"/>
</dbReference>
<dbReference type="InterPro" id="IPR010061">
    <property type="entry name" value="MeMal-semiAld_DH"/>
</dbReference>
<dbReference type="Pfam" id="PF00171">
    <property type="entry name" value="Aldedh"/>
    <property type="match status" value="1"/>
</dbReference>
<dbReference type="GO" id="GO:0006574">
    <property type="term" value="P:L-valine catabolic process"/>
    <property type="evidence" value="ECO:0007669"/>
    <property type="project" value="TreeGrafter"/>
</dbReference>
<dbReference type="InterPro" id="IPR016163">
    <property type="entry name" value="Ald_DH_C"/>
</dbReference>
<organism evidence="6 7">
    <name type="scientific">Stentor coeruleus</name>
    <dbReference type="NCBI Taxonomy" id="5963"/>
    <lineage>
        <taxon>Eukaryota</taxon>
        <taxon>Sar</taxon>
        <taxon>Alveolata</taxon>
        <taxon>Ciliophora</taxon>
        <taxon>Postciliodesmatophora</taxon>
        <taxon>Heterotrichea</taxon>
        <taxon>Heterotrichida</taxon>
        <taxon>Stentoridae</taxon>
        <taxon>Stentor</taxon>
    </lineage>
</organism>
<evidence type="ECO:0000313" key="6">
    <source>
        <dbReference type="EMBL" id="OMJ79950.1"/>
    </source>
</evidence>
<keyword evidence="4" id="KW-0520">NAD</keyword>
<evidence type="ECO:0000256" key="4">
    <source>
        <dbReference type="ARBA" id="ARBA00023027"/>
    </source>
</evidence>
<keyword evidence="3" id="KW-0560">Oxidoreductase</keyword>
<evidence type="ECO:0000259" key="5">
    <source>
        <dbReference type="Pfam" id="PF00171"/>
    </source>
</evidence>
<dbReference type="InterPro" id="IPR015590">
    <property type="entry name" value="Aldehyde_DH_dom"/>
</dbReference>
<name>A0A1R2BT63_9CILI</name>
<dbReference type="GO" id="GO:0006210">
    <property type="term" value="P:thymine catabolic process"/>
    <property type="evidence" value="ECO:0007669"/>
    <property type="project" value="TreeGrafter"/>
</dbReference>
<dbReference type="PANTHER" id="PTHR43866:SF3">
    <property type="entry name" value="METHYLMALONATE-SEMIALDEHYDE DEHYDROGENASE [ACYLATING], MITOCHONDRIAL"/>
    <property type="match status" value="1"/>
</dbReference>
<dbReference type="PROSITE" id="PS00070">
    <property type="entry name" value="ALDEHYDE_DEHYDR_CYS"/>
    <property type="match status" value="1"/>
</dbReference>
<dbReference type="GO" id="GO:0005739">
    <property type="term" value="C:mitochondrion"/>
    <property type="evidence" value="ECO:0007669"/>
    <property type="project" value="TreeGrafter"/>
</dbReference>
<keyword evidence="7" id="KW-1185">Reference proteome</keyword>
<sequence length="531" mass="58144">MAALRRVFSSVVENKLLIGDKWVSSSSNKWFDIKNPATQEIVGRVPQVTKGEFDVVVANSKEAYNVGRVPQVTKGEFDVVVANSKEAFKMWRDVPVPSRLRMARTFLDHLNANTEELAQIITRENGKPLGDSRGDVFRGIEVVEHTLSFGSLLMGESMENLGKDLDTYSYRHPLGVVSSILPYNFPAMIALWAMPAVITGNTLILKPSEKVATTSQRIFELFLKSGFPSGVVNIVHGGKDTVDYILQDPDIKAVSFVGSSSVGTYIHQQGSYYGKRVQSNMGAKNHAVIMPDADKEDAINAVVSSVYGAAGQRCMALSVIILVGDTQSWIPDIVAKSKSLKVGPGNDPKTDVGPLNSVELKQKVEKYIEIGVKEGASLLLDGRGVKVPGYENGNFVGPTIFDNVNVNHTIYKEEIFGPVMTIVRVNTLDEAIELANKNPYGNGTAIFTQSGSAARRYQREIEAGQVGINVPIPVPLPMFSFTGSKGSFRGDLNFYGKGAVNFYTQWKTITSRWRKDMAEKAQLSTSFPTMK</sequence>
<evidence type="ECO:0000256" key="3">
    <source>
        <dbReference type="ARBA" id="ARBA00023002"/>
    </source>
</evidence>
<dbReference type="EMBL" id="MPUH01000447">
    <property type="protein sequence ID" value="OMJ79950.1"/>
    <property type="molecule type" value="Genomic_DNA"/>
</dbReference>
<dbReference type="NCBIfam" id="TIGR01722">
    <property type="entry name" value="MMSDH"/>
    <property type="match status" value="1"/>
</dbReference>
<dbReference type="OrthoDB" id="310895at2759"/>
<dbReference type="Proteomes" id="UP000187209">
    <property type="component" value="Unassembled WGS sequence"/>
</dbReference>
<dbReference type="Gene3D" id="3.40.605.10">
    <property type="entry name" value="Aldehyde Dehydrogenase, Chain A, domain 1"/>
    <property type="match status" value="2"/>
</dbReference>
<reference evidence="6 7" key="1">
    <citation type="submission" date="2016-11" db="EMBL/GenBank/DDBJ databases">
        <title>The macronuclear genome of Stentor coeruleus: a giant cell with tiny introns.</title>
        <authorList>
            <person name="Slabodnick M."/>
            <person name="Ruby J.G."/>
            <person name="Reiff S.B."/>
            <person name="Swart E.C."/>
            <person name="Gosai S."/>
            <person name="Prabakaran S."/>
            <person name="Witkowska E."/>
            <person name="Larue G.E."/>
            <person name="Fisher S."/>
            <person name="Freeman R.M."/>
            <person name="Gunawardena J."/>
            <person name="Chu W."/>
            <person name="Stover N.A."/>
            <person name="Gregory B.D."/>
            <person name="Nowacki M."/>
            <person name="Derisi J."/>
            <person name="Roy S.W."/>
            <person name="Marshall W.F."/>
            <person name="Sood P."/>
        </authorList>
    </citation>
    <scope>NUCLEOTIDE SEQUENCE [LARGE SCALE GENOMIC DNA]</scope>
    <source>
        <strain evidence="6">WM001</strain>
    </source>
</reference>
<evidence type="ECO:0000313" key="7">
    <source>
        <dbReference type="Proteomes" id="UP000187209"/>
    </source>
</evidence>
<protein>
    <recommendedName>
        <fullName evidence="2">methylmalonate-semialdehyde dehydrogenase (CoA acylating)</fullName>
        <ecNumber evidence="2">1.2.1.27</ecNumber>
    </recommendedName>
</protein>
<dbReference type="CDD" id="cd07085">
    <property type="entry name" value="ALDH_F6_MMSDH"/>
    <property type="match status" value="1"/>
</dbReference>
<dbReference type="AlphaFoldDB" id="A0A1R2BT63"/>
<dbReference type="InterPro" id="IPR016160">
    <property type="entry name" value="Ald_DH_CS_CYS"/>
</dbReference>
<proteinExistence type="inferred from homology"/>
<feature type="domain" description="Aldehyde dehydrogenase" evidence="5">
    <location>
        <begin position="66"/>
        <end position="509"/>
    </location>
</feature>
<dbReference type="PANTHER" id="PTHR43866">
    <property type="entry name" value="MALONATE-SEMIALDEHYDE DEHYDROGENASE"/>
    <property type="match status" value="1"/>
</dbReference>
<dbReference type="GO" id="GO:0004491">
    <property type="term" value="F:methylmalonate-semialdehyde dehydrogenase (acylating, NAD) activity"/>
    <property type="evidence" value="ECO:0007669"/>
    <property type="project" value="UniProtKB-EC"/>
</dbReference>
<evidence type="ECO:0000256" key="2">
    <source>
        <dbReference type="ARBA" id="ARBA00013048"/>
    </source>
</evidence>
<comment type="similarity">
    <text evidence="1">Belongs to the aldehyde dehydrogenase family.</text>
</comment>
<comment type="caution">
    <text evidence="6">The sequence shown here is derived from an EMBL/GenBank/DDBJ whole genome shotgun (WGS) entry which is preliminary data.</text>
</comment>
<dbReference type="SUPFAM" id="SSF53720">
    <property type="entry name" value="ALDH-like"/>
    <property type="match status" value="2"/>
</dbReference>